<feature type="modified residue" description="4-aspartylphosphate" evidence="2">
    <location>
        <position position="54"/>
    </location>
</feature>
<evidence type="ECO:0000313" key="5">
    <source>
        <dbReference type="Proteomes" id="UP000262073"/>
    </source>
</evidence>
<proteinExistence type="predicted"/>
<reference evidence="4 5" key="1">
    <citation type="submission" date="2018-08" db="EMBL/GenBank/DDBJ databases">
        <title>Salinimonas sediminis sp. nov., a piezophilic bacterium isolated from a deep-sea sediment sample from the New Britain Trench.</title>
        <authorList>
            <person name="Cao J."/>
        </authorList>
    </citation>
    <scope>NUCLEOTIDE SEQUENCE [LARGE SCALE GENOMIC DNA]</scope>
    <source>
        <strain evidence="4 5">N102</strain>
    </source>
</reference>
<gene>
    <name evidence="4" type="ORF">D0Y50_15845</name>
</gene>
<dbReference type="SUPFAM" id="SSF52172">
    <property type="entry name" value="CheY-like"/>
    <property type="match status" value="1"/>
</dbReference>
<dbReference type="OrthoDB" id="281471at2"/>
<dbReference type="InterPro" id="IPR050595">
    <property type="entry name" value="Bact_response_regulator"/>
</dbReference>
<evidence type="ECO:0000256" key="1">
    <source>
        <dbReference type="ARBA" id="ARBA00022553"/>
    </source>
</evidence>
<evidence type="ECO:0000256" key="2">
    <source>
        <dbReference type="PROSITE-ProRule" id="PRU00169"/>
    </source>
</evidence>
<keyword evidence="1 2" id="KW-0597">Phosphoprotein</keyword>
<dbReference type="Proteomes" id="UP000262073">
    <property type="component" value="Chromosome"/>
</dbReference>
<dbReference type="InterPro" id="IPR001789">
    <property type="entry name" value="Sig_transdc_resp-reg_receiver"/>
</dbReference>
<organism evidence="4 5">
    <name type="scientific">Salinimonas sediminis</name>
    <dbReference type="NCBI Taxonomy" id="2303538"/>
    <lineage>
        <taxon>Bacteria</taxon>
        <taxon>Pseudomonadati</taxon>
        <taxon>Pseudomonadota</taxon>
        <taxon>Gammaproteobacteria</taxon>
        <taxon>Alteromonadales</taxon>
        <taxon>Alteromonadaceae</taxon>
        <taxon>Alteromonas/Salinimonas group</taxon>
        <taxon>Salinimonas</taxon>
    </lineage>
</organism>
<dbReference type="KEGG" id="salm:D0Y50_15845"/>
<dbReference type="RefSeq" id="WP_108567295.1">
    <property type="nucleotide sequence ID" value="NZ_CP031769.1"/>
</dbReference>
<evidence type="ECO:0000313" key="4">
    <source>
        <dbReference type="EMBL" id="AXR07703.1"/>
    </source>
</evidence>
<dbReference type="SMART" id="SM00448">
    <property type="entry name" value="REC"/>
    <property type="match status" value="1"/>
</dbReference>
<dbReference type="PROSITE" id="PS50110">
    <property type="entry name" value="RESPONSE_REGULATORY"/>
    <property type="match status" value="1"/>
</dbReference>
<dbReference type="PANTHER" id="PTHR44591">
    <property type="entry name" value="STRESS RESPONSE REGULATOR PROTEIN 1"/>
    <property type="match status" value="1"/>
</dbReference>
<dbReference type="AlphaFoldDB" id="A0A346NQ96"/>
<keyword evidence="5" id="KW-1185">Reference proteome</keyword>
<dbReference type="Gene3D" id="3.40.50.2300">
    <property type="match status" value="1"/>
</dbReference>
<accession>A0A346NQ96</accession>
<dbReference type="InterPro" id="IPR011006">
    <property type="entry name" value="CheY-like_superfamily"/>
</dbReference>
<dbReference type="Pfam" id="PF00072">
    <property type="entry name" value="Response_reg"/>
    <property type="match status" value="1"/>
</dbReference>
<dbReference type="EMBL" id="CP031769">
    <property type="protein sequence ID" value="AXR07703.1"/>
    <property type="molecule type" value="Genomic_DNA"/>
</dbReference>
<dbReference type="GO" id="GO:0000160">
    <property type="term" value="P:phosphorelay signal transduction system"/>
    <property type="evidence" value="ECO:0007669"/>
    <property type="project" value="InterPro"/>
</dbReference>
<protein>
    <submittedName>
        <fullName evidence="4">Response regulator</fullName>
    </submittedName>
</protein>
<sequence length="121" mass="13459">MTVRVLVADDSRLSRRSVIKALPPELNYAIDEAANGKEAIALLNKASFELMLLDLTMPEIDGVGVLEYLADKTEKPHVVVISADFQPEKQRIVMSLGAAKFIRKPLDQEELAMTLFELGYL</sequence>
<dbReference type="PANTHER" id="PTHR44591:SF24">
    <property type="entry name" value="PROTEIN-GLUTAMATE METHYLESTERASE_PROTEIN-GLUTAMINE GLUTAMINASE 1"/>
    <property type="match status" value="1"/>
</dbReference>
<name>A0A346NQ96_9ALTE</name>
<evidence type="ECO:0000259" key="3">
    <source>
        <dbReference type="PROSITE" id="PS50110"/>
    </source>
</evidence>
<feature type="domain" description="Response regulatory" evidence="3">
    <location>
        <begin position="4"/>
        <end position="119"/>
    </location>
</feature>